<comment type="caution">
    <text evidence="1">The sequence shown here is derived from an EMBL/GenBank/DDBJ whole genome shotgun (WGS) entry which is preliminary data.</text>
</comment>
<gene>
    <name evidence="1" type="ORF">OOZ53_11525</name>
</gene>
<sequence length="112" mass="12938">MTVSSNVHILTSLELADIRQEAFEKGIKRGKHDQLYENMANSDAFQPHEERVIAERNELAERLRKLKEFSLTPTFEELPDADAILLNHQRKVMTLYLETLNCRIARFGGPVE</sequence>
<reference evidence="1" key="1">
    <citation type="submission" date="2022-11" db="EMBL/GenBank/DDBJ databases">
        <title>Hoeflea poritis sp. nov., isolated from scleractinian coral Porites lutea.</title>
        <authorList>
            <person name="Zhang G."/>
            <person name="Wei Q."/>
            <person name="Cai L."/>
        </authorList>
    </citation>
    <scope>NUCLEOTIDE SEQUENCE</scope>
    <source>
        <strain evidence="1">E7-10</strain>
    </source>
</reference>
<evidence type="ECO:0000313" key="1">
    <source>
        <dbReference type="EMBL" id="MDA4845982.1"/>
    </source>
</evidence>
<keyword evidence="2" id="KW-1185">Reference proteome</keyword>
<dbReference type="InterPro" id="IPR054052">
    <property type="entry name" value="Y16Q-like"/>
</dbReference>
<proteinExistence type="predicted"/>
<name>A0ABT4VMR7_9HYPH</name>
<organism evidence="1 2">
    <name type="scientific">Hoeflea poritis</name>
    <dbReference type="NCBI Taxonomy" id="2993659"/>
    <lineage>
        <taxon>Bacteria</taxon>
        <taxon>Pseudomonadati</taxon>
        <taxon>Pseudomonadota</taxon>
        <taxon>Alphaproteobacteria</taxon>
        <taxon>Hyphomicrobiales</taxon>
        <taxon>Rhizobiaceae</taxon>
        <taxon>Hoeflea</taxon>
    </lineage>
</organism>
<dbReference type="EMBL" id="JAPJZH010000006">
    <property type="protein sequence ID" value="MDA4845982.1"/>
    <property type="molecule type" value="Genomic_DNA"/>
</dbReference>
<protein>
    <submittedName>
        <fullName evidence="1">Uncharacterized protein</fullName>
    </submittedName>
</protein>
<accession>A0ABT4VMR7</accession>
<evidence type="ECO:0000313" key="2">
    <source>
        <dbReference type="Proteomes" id="UP001148313"/>
    </source>
</evidence>
<dbReference type="RefSeq" id="WP_271089692.1">
    <property type="nucleotide sequence ID" value="NZ_JAPJZH010000006.1"/>
</dbReference>
<dbReference type="Proteomes" id="UP001148313">
    <property type="component" value="Unassembled WGS sequence"/>
</dbReference>
<dbReference type="Pfam" id="PF21825">
    <property type="entry name" value="crAss001_48"/>
    <property type="match status" value="1"/>
</dbReference>